<reference evidence="2" key="1">
    <citation type="submission" date="2020-05" db="UniProtKB">
        <authorList>
            <consortium name="EnsemblMetazoa"/>
        </authorList>
    </citation>
    <scope>IDENTIFICATION</scope>
    <source>
        <strain evidence="2">USDA</strain>
    </source>
</reference>
<dbReference type="OrthoDB" id="2289628at2759"/>
<evidence type="ECO:0000256" key="1">
    <source>
        <dbReference type="SAM" id="MobiDB-lite"/>
    </source>
</evidence>
<feature type="region of interest" description="Disordered" evidence="1">
    <location>
        <begin position="59"/>
        <end position="106"/>
    </location>
</feature>
<name>A0A1I8P8W6_STOCA</name>
<protein>
    <submittedName>
        <fullName evidence="2">Uncharacterized protein</fullName>
    </submittedName>
</protein>
<keyword evidence="3" id="KW-1185">Reference proteome</keyword>
<proteinExistence type="predicted"/>
<dbReference type="KEGG" id="scac:106088978"/>
<gene>
    <name evidence="2" type="primary">106088978</name>
</gene>
<feature type="compositionally biased region" description="Basic and acidic residues" evidence="1">
    <location>
        <begin position="82"/>
        <end position="102"/>
    </location>
</feature>
<feature type="compositionally biased region" description="Basic residues" evidence="1">
    <location>
        <begin position="60"/>
        <end position="76"/>
    </location>
</feature>
<sequence>MTSSSEGIPQIKLELKNVIENLKIFENTSLLDNQQLEDLKIKTEQLLTNLEHKPLENIKKSLKKRQKSRKHKKLKQKLLQPKKQDWLNEDIKPETHGAESLKSRIQTSTLERSTKYHHHLKSISECQRFLKTFELLEQLHLARGQDPNKTRKFASKLQHLRLIWNSLLQEKQSESSNTEQKVQEQWNRVFFGKTEKTFFEGKVNQNYFIRKRHIWDSYIDNKYGTSIPIGWVLPPTTPTNEWSQYLQ</sequence>
<evidence type="ECO:0000313" key="2">
    <source>
        <dbReference type="EnsemblMetazoa" id="SCAU005930-PA"/>
    </source>
</evidence>
<evidence type="ECO:0000313" key="3">
    <source>
        <dbReference type="Proteomes" id="UP000095300"/>
    </source>
</evidence>
<dbReference type="InterPro" id="IPR031974">
    <property type="entry name" value="PDCD7"/>
</dbReference>
<dbReference type="STRING" id="35570.A0A1I8P8W6"/>
<dbReference type="AlphaFoldDB" id="A0A1I8P8W6"/>
<dbReference type="VEuPathDB" id="VectorBase:SCAU005930"/>
<dbReference type="Proteomes" id="UP000095300">
    <property type="component" value="Unassembled WGS sequence"/>
</dbReference>
<accession>A0A1I8P8W6</accession>
<dbReference type="Pfam" id="PF16021">
    <property type="entry name" value="PDCD7"/>
    <property type="match status" value="1"/>
</dbReference>
<organism evidence="2 3">
    <name type="scientific">Stomoxys calcitrans</name>
    <name type="common">Stable fly</name>
    <name type="synonym">Conops calcitrans</name>
    <dbReference type="NCBI Taxonomy" id="35570"/>
    <lineage>
        <taxon>Eukaryota</taxon>
        <taxon>Metazoa</taxon>
        <taxon>Ecdysozoa</taxon>
        <taxon>Arthropoda</taxon>
        <taxon>Hexapoda</taxon>
        <taxon>Insecta</taxon>
        <taxon>Pterygota</taxon>
        <taxon>Neoptera</taxon>
        <taxon>Endopterygota</taxon>
        <taxon>Diptera</taxon>
        <taxon>Brachycera</taxon>
        <taxon>Muscomorpha</taxon>
        <taxon>Muscoidea</taxon>
        <taxon>Muscidae</taxon>
        <taxon>Stomoxys</taxon>
    </lineage>
</organism>
<dbReference type="EnsemblMetazoa" id="SCAU005930-RA">
    <property type="protein sequence ID" value="SCAU005930-PA"/>
    <property type="gene ID" value="SCAU005930"/>
</dbReference>